<evidence type="ECO:0000256" key="8">
    <source>
        <dbReference type="PIRNR" id="PIRNR007764"/>
    </source>
</evidence>
<dbReference type="Proteomes" id="UP001347796">
    <property type="component" value="Unassembled WGS sequence"/>
</dbReference>
<dbReference type="PANTHER" id="PTHR21206:SF0">
    <property type="entry name" value="DNA REPLICATION COMPLEX GINS PROTEIN SLD5"/>
    <property type="match status" value="1"/>
</dbReference>
<dbReference type="FunFam" id="1.20.58.1030:FF:000002">
    <property type="entry name" value="DNA replication complex GINS protein SLD5"/>
    <property type="match status" value="1"/>
</dbReference>
<organism evidence="11 12">
    <name type="scientific">Patella caerulea</name>
    <name type="common">Rayed Mediterranean limpet</name>
    <dbReference type="NCBI Taxonomy" id="87958"/>
    <lineage>
        <taxon>Eukaryota</taxon>
        <taxon>Metazoa</taxon>
        <taxon>Spiralia</taxon>
        <taxon>Lophotrochozoa</taxon>
        <taxon>Mollusca</taxon>
        <taxon>Gastropoda</taxon>
        <taxon>Patellogastropoda</taxon>
        <taxon>Patelloidea</taxon>
        <taxon>Patellidae</taxon>
        <taxon>Patella</taxon>
    </lineage>
</organism>
<dbReference type="SUPFAM" id="SSF158573">
    <property type="entry name" value="GINS helical bundle-like"/>
    <property type="match status" value="1"/>
</dbReference>
<feature type="domain" description="DNA replication complex GINS protein SLD5 C-terminal" evidence="10">
    <location>
        <begin position="161"/>
        <end position="219"/>
    </location>
</feature>
<accession>A0AAN8PEZ8</accession>
<dbReference type="Pfam" id="PF16922">
    <property type="entry name" value="SLD5_C"/>
    <property type="match status" value="1"/>
</dbReference>
<dbReference type="CDD" id="cd11711">
    <property type="entry name" value="GINS_A_Sld5"/>
    <property type="match status" value="1"/>
</dbReference>
<dbReference type="FunFam" id="3.40.5.60:FF:000001">
    <property type="entry name" value="DNA replication complex GINS protein SLD5"/>
    <property type="match status" value="1"/>
</dbReference>
<proteinExistence type="inferred from homology"/>
<comment type="similarity">
    <text evidence="3 8">Belongs to the GINS4/SLD5 family.</text>
</comment>
<dbReference type="PIRSF" id="PIRSF007764">
    <property type="entry name" value="Sld5"/>
    <property type="match status" value="1"/>
</dbReference>
<comment type="function">
    <text evidence="8">The GINS complex plays an essential role in the initiation of DNA replication.</text>
</comment>
<evidence type="ECO:0000256" key="2">
    <source>
        <dbReference type="ARBA" id="ARBA00004286"/>
    </source>
</evidence>
<dbReference type="InterPro" id="IPR021151">
    <property type="entry name" value="GINS_A"/>
</dbReference>
<dbReference type="AlphaFoldDB" id="A0AAN8PEZ8"/>
<dbReference type="InterPro" id="IPR031633">
    <property type="entry name" value="SLD5_C"/>
</dbReference>
<dbReference type="Gene3D" id="3.40.5.60">
    <property type="match status" value="1"/>
</dbReference>
<evidence type="ECO:0000256" key="7">
    <source>
        <dbReference type="ARBA" id="ARBA00023242"/>
    </source>
</evidence>
<evidence type="ECO:0000256" key="3">
    <source>
        <dbReference type="ARBA" id="ARBA00008187"/>
    </source>
</evidence>
<keyword evidence="5" id="KW-0158">Chromosome</keyword>
<comment type="subcellular location">
    <subcellularLocation>
        <location evidence="2">Chromosome</location>
    </subcellularLocation>
    <subcellularLocation>
        <location evidence="1 8">Nucleus</location>
    </subcellularLocation>
</comment>
<keyword evidence="6 8" id="KW-0235">DNA replication</keyword>
<evidence type="ECO:0000313" key="11">
    <source>
        <dbReference type="EMBL" id="KAK6174704.1"/>
    </source>
</evidence>
<evidence type="ECO:0000256" key="5">
    <source>
        <dbReference type="ARBA" id="ARBA00022454"/>
    </source>
</evidence>
<reference evidence="11 12" key="1">
    <citation type="submission" date="2024-01" db="EMBL/GenBank/DDBJ databases">
        <title>The genome of the rayed Mediterranean limpet Patella caerulea (Linnaeus, 1758).</title>
        <authorList>
            <person name="Anh-Thu Weber A."/>
            <person name="Halstead-Nussloch G."/>
        </authorList>
    </citation>
    <scope>NUCLEOTIDE SEQUENCE [LARGE SCALE GENOMIC DNA]</scope>
    <source>
        <strain evidence="11">AATW-2023a</strain>
        <tissue evidence="11">Whole specimen</tissue>
    </source>
</reference>
<dbReference type="InterPro" id="IPR036224">
    <property type="entry name" value="GINS_bundle-like_dom_sf"/>
</dbReference>
<keyword evidence="7 8" id="KW-0539">Nucleus</keyword>
<dbReference type="InterPro" id="IPR008591">
    <property type="entry name" value="GINS_Sld5"/>
</dbReference>
<evidence type="ECO:0000259" key="10">
    <source>
        <dbReference type="Pfam" id="PF16922"/>
    </source>
</evidence>
<dbReference type="SUPFAM" id="SSF160059">
    <property type="entry name" value="PriA/YqbF domain"/>
    <property type="match status" value="1"/>
</dbReference>
<dbReference type="PANTHER" id="PTHR21206">
    <property type="entry name" value="SLD5 PROTEIN"/>
    <property type="match status" value="1"/>
</dbReference>
<comment type="caution">
    <text evidence="11">The sequence shown here is derived from an EMBL/GenBank/DDBJ whole genome shotgun (WGS) entry which is preliminary data.</text>
</comment>
<protein>
    <recommendedName>
        <fullName evidence="4 8">DNA replication complex GINS protein SLD5</fullName>
    </recommendedName>
</protein>
<evidence type="ECO:0000259" key="9">
    <source>
        <dbReference type="Pfam" id="PF05916"/>
    </source>
</evidence>
<dbReference type="InterPro" id="IPR038749">
    <property type="entry name" value="Sld5_GINS_A"/>
</dbReference>
<dbReference type="GO" id="GO:0000727">
    <property type="term" value="P:double-strand break repair via break-induced replication"/>
    <property type="evidence" value="ECO:0007669"/>
    <property type="project" value="TreeGrafter"/>
</dbReference>
<evidence type="ECO:0000256" key="1">
    <source>
        <dbReference type="ARBA" id="ARBA00004123"/>
    </source>
</evidence>
<dbReference type="GO" id="GO:0006261">
    <property type="term" value="P:DNA-templated DNA replication"/>
    <property type="evidence" value="ECO:0007669"/>
    <property type="project" value="InterPro"/>
</dbReference>
<sequence length="219" mass="25349">MSSDTDEMGGDTEEEVMTAAEVLEKLEEAWLNEKFSPDLLETKTDLVECMLEQITAMEENIQRAKKGDFKISIHRMEIDRIRYVLSSYLRIRLKKIEDFTAYILHQESQRKEEDSPLLSPEEYKFAKEYQTSVEGHFNSLALRHMPANSQTLDHKLTVIQPNLDNYIFLRVNEDTQGILIEEETLDTGEEIVDLEKGDQHIMRYRPLAPHVASSAVSLI</sequence>
<evidence type="ECO:0000313" key="12">
    <source>
        <dbReference type="Proteomes" id="UP001347796"/>
    </source>
</evidence>
<evidence type="ECO:0000256" key="6">
    <source>
        <dbReference type="ARBA" id="ARBA00022705"/>
    </source>
</evidence>
<dbReference type="Pfam" id="PF05916">
    <property type="entry name" value="Sld5"/>
    <property type="match status" value="1"/>
</dbReference>
<dbReference type="EMBL" id="JAZGQO010000011">
    <property type="protein sequence ID" value="KAK6174704.1"/>
    <property type="molecule type" value="Genomic_DNA"/>
</dbReference>
<feature type="domain" description="GINS subunit" evidence="9">
    <location>
        <begin position="66"/>
        <end position="140"/>
    </location>
</feature>
<dbReference type="CDD" id="cd21692">
    <property type="entry name" value="GINS_B_Sld5"/>
    <property type="match status" value="1"/>
</dbReference>
<keyword evidence="12" id="KW-1185">Reference proteome</keyword>
<name>A0AAN8PEZ8_PATCE</name>
<dbReference type="GO" id="GO:0000811">
    <property type="term" value="C:GINS complex"/>
    <property type="evidence" value="ECO:0007669"/>
    <property type="project" value="UniProtKB-UniRule"/>
</dbReference>
<dbReference type="Gene3D" id="1.20.58.1030">
    <property type="match status" value="1"/>
</dbReference>
<evidence type="ECO:0000256" key="4">
    <source>
        <dbReference type="ARBA" id="ARBA00014804"/>
    </source>
</evidence>
<gene>
    <name evidence="11" type="ORF">SNE40_017930</name>
</gene>